<evidence type="ECO:0000313" key="1">
    <source>
        <dbReference type="EMBL" id="KAH7857290.1"/>
    </source>
</evidence>
<gene>
    <name evidence="1" type="ORF">Vadar_010952</name>
</gene>
<keyword evidence="2" id="KW-1185">Reference proteome</keyword>
<comment type="caution">
    <text evidence="1">The sequence shown here is derived from an EMBL/GenBank/DDBJ whole genome shotgun (WGS) entry which is preliminary data.</text>
</comment>
<proteinExistence type="predicted"/>
<name>A0ACB7YWH7_9ERIC</name>
<protein>
    <submittedName>
        <fullName evidence="1">Uncharacterized protein</fullName>
    </submittedName>
</protein>
<dbReference type="Proteomes" id="UP000828048">
    <property type="component" value="Chromosome 3"/>
</dbReference>
<dbReference type="EMBL" id="CM037153">
    <property type="protein sequence ID" value="KAH7857290.1"/>
    <property type="molecule type" value="Genomic_DNA"/>
</dbReference>
<accession>A0ACB7YWH7</accession>
<organism evidence="1 2">
    <name type="scientific">Vaccinium darrowii</name>
    <dbReference type="NCBI Taxonomy" id="229202"/>
    <lineage>
        <taxon>Eukaryota</taxon>
        <taxon>Viridiplantae</taxon>
        <taxon>Streptophyta</taxon>
        <taxon>Embryophyta</taxon>
        <taxon>Tracheophyta</taxon>
        <taxon>Spermatophyta</taxon>
        <taxon>Magnoliopsida</taxon>
        <taxon>eudicotyledons</taxon>
        <taxon>Gunneridae</taxon>
        <taxon>Pentapetalae</taxon>
        <taxon>asterids</taxon>
        <taxon>Ericales</taxon>
        <taxon>Ericaceae</taxon>
        <taxon>Vaccinioideae</taxon>
        <taxon>Vaccinieae</taxon>
        <taxon>Vaccinium</taxon>
    </lineage>
</organism>
<sequence length="231" mass="25952">MDCAYSCRCLTADAKEAIIQDLNKTLCGFAREENLDALYEALECNPKVLDEIDKIPFVHTPLHEAVAHTPSNEATRAEFALELLSLKPSFGKKLNPDGQSPLHLALSKGFSALAKRLIEHDSELIRVKGRGGKTPLHCVAEIGDAETNLLAEFLFACPEAIKDLTIRKETAFHIAVKKGQYDAFRLIFEWIWRSYNGELLIWKDDEGNTVLHIATSTKQLRVCHLFAFTWV</sequence>
<evidence type="ECO:0000313" key="2">
    <source>
        <dbReference type="Proteomes" id="UP000828048"/>
    </source>
</evidence>
<reference evidence="1 2" key="1">
    <citation type="journal article" date="2021" name="Hortic Res">
        <title>High-quality reference genome and annotation aids understanding of berry development for evergreen blueberry (Vaccinium darrowii).</title>
        <authorList>
            <person name="Yu J."/>
            <person name="Hulse-Kemp A.M."/>
            <person name="Babiker E."/>
            <person name="Staton M."/>
        </authorList>
    </citation>
    <scope>NUCLEOTIDE SEQUENCE [LARGE SCALE GENOMIC DNA]</scope>
    <source>
        <strain evidence="2">cv. NJ 8807/NJ 8810</strain>
        <tissue evidence="1">Young leaf</tissue>
    </source>
</reference>